<accession>A0A444XVK2</accession>
<keyword evidence="2" id="KW-1185">Reference proteome</keyword>
<evidence type="ECO:0000313" key="2">
    <source>
        <dbReference type="Proteomes" id="UP000289738"/>
    </source>
</evidence>
<dbReference type="AlphaFoldDB" id="A0A444XVK2"/>
<proteinExistence type="predicted"/>
<gene>
    <name evidence="1" type="ORF">Ahy_B09g099698</name>
</gene>
<dbReference type="Proteomes" id="UP000289738">
    <property type="component" value="Chromosome B09"/>
</dbReference>
<name>A0A444XVK2_ARAHY</name>
<evidence type="ECO:0000313" key="1">
    <source>
        <dbReference type="EMBL" id="RYQ93426.1"/>
    </source>
</evidence>
<comment type="caution">
    <text evidence="1">The sequence shown here is derived from an EMBL/GenBank/DDBJ whole genome shotgun (WGS) entry which is preliminary data.</text>
</comment>
<sequence length="80" mass="8947">MSRKQDHVSTSYQCIRAAATAAANFSDRRSGSDHQALYKCNNLKCKVGIIISYEWITYLLKETGSFVLTNLPLQGQGTLY</sequence>
<reference evidence="1 2" key="1">
    <citation type="submission" date="2019-01" db="EMBL/GenBank/DDBJ databases">
        <title>Sequencing of cultivated peanut Arachis hypogaea provides insights into genome evolution and oil improvement.</title>
        <authorList>
            <person name="Chen X."/>
        </authorList>
    </citation>
    <scope>NUCLEOTIDE SEQUENCE [LARGE SCALE GENOMIC DNA]</scope>
    <source>
        <strain evidence="2">cv. Fuhuasheng</strain>
        <tissue evidence="1">Leaves</tissue>
    </source>
</reference>
<dbReference type="EMBL" id="SDMP01000019">
    <property type="protein sequence ID" value="RYQ93426.1"/>
    <property type="molecule type" value="Genomic_DNA"/>
</dbReference>
<organism evidence="1 2">
    <name type="scientific">Arachis hypogaea</name>
    <name type="common">Peanut</name>
    <dbReference type="NCBI Taxonomy" id="3818"/>
    <lineage>
        <taxon>Eukaryota</taxon>
        <taxon>Viridiplantae</taxon>
        <taxon>Streptophyta</taxon>
        <taxon>Embryophyta</taxon>
        <taxon>Tracheophyta</taxon>
        <taxon>Spermatophyta</taxon>
        <taxon>Magnoliopsida</taxon>
        <taxon>eudicotyledons</taxon>
        <taxon>Gunneridae</taxon>
        <taxon>Pentapetalae</taxon>
        <taxon>rosids</taxon>
        <taxon>fabids</taxon>
        <taxon>Fabales</taxon>
        <taxon>Fabaceae</taxon>
        <taxon>Papilionoideae</taxon>
        <taxon>50 kb inversion clade</taxon>
        <taxon>dalbergioids sensu lato</taxon>
        <taxon>Dalbergieae</taxon>
        <taxon>Pterocarpus clade</taxon>
        <taxon>Arachis</taxon>
    </lineage>
</organism>
<protein>
    <submittedName>
        <fullName evidence="1">Uncharacterized protein</fullName>
    </submittedName>
</protein>